<dbReference type="AlphaFoldDB" id="A0A8H3BZ77"/>
<dbReference type="PANTHER" id="PTHR48022:SF81">
    <property type="entry name" value="MAJOR FACILITATOR SUPERFAMILY (MFS) PROFILE DOMAIN-CONTAINING PROTEIN"/>
    <property type="match status" value="1"/>
</dbReference>
<dbReference type="GO" id="GO:0005351">
    <property type="term" value="F:carbohydrate:proton symporter activity"/>
    <property type="evidence" value="ECO:0007669"/>
    <property type="project" value="TreeGrafter"/>
</dbReference>
<evidence type="ECO:0000256" key="10">
    <source>
        <dbReference type="SAM" id="Phobius"/>
    </source>
</evidence>
<dbReference type="PROSITE" id="PS00217">
    <property type="entry name" value="SUGAR_TRANSPORT_2"/>
    <property type="match status" value="1"/>
</dbReference>
<feature type="transmembrane region" description="Helical" evidence="10">
    <location>
        <begin position="214"/>
        <end position="232"/>
    </location>
</feature>
<protein>
    <recommendedName>
        <fullName evidence="11">Major facilitator superfamily (MFS) profile domain-containing protein</fullName>
    </recommendedName>
</protein>
<dbReference type="PRINTS" id="PR00171">
    <property type="entry name" value="SUGRTRNSPORT"/>
</dbReference>
<dbReference type="PROSITE" id="PS00216">
    <property type="entry name" value="SUGAR_TRANSPORT_1"/>
    <property type="match status" value="2"/>
</dbReference>
<feature type="domain" description="Major facilitator superfamily (MFS) profile" evidence="11">
    <location>
        <begin position="34"/>
        <end position="492"/>
    </location>
</feature>
<comment type="catalytic activity">
    <reaction evidence="7">
        <text>myo-inositol(out) + H(+)(out) = myo-inositol(in) + H(+)(in)</text>
        <dbReference type="Rhea" id="RHEA:60364"/>
        <dbReference type="ChEBI" id="CHEBI:15378"/>
        <dbReference type="ChEBI" id="CHEBI:17268"/>
    </reaction>
</comment>
<evidence type="ECO:0000256" key="2">
    <source>
        <dbReference type="ARBA" id="ARBA00010992"/>
    </source>
</evidence>
<keyword evidence="4 10" id="KW-0812">Transmembrane</keyword>
<feature type="compositionally biased region" description="Basic and acidic residues" evidence="9">
    <location>
        <begin position="546"/>
        <end position="557"/>
    </location>
</feature>
<feature type="transmembrane region" description="Helical" evidence="10">
    <location>
        <begin position="470"/>
        <end position="488"/>
    </location>
</feature>
<evidence type="ECO:0000256" key="8">
    <source>
        <dbReference type="RuleBase" id="RU003346"/>
    </source>
</evidence>
<feature type="transmembrane region" description="Helical" evidence="10">
    <location>
        <begin position="176"/>
        <end position="194"/>
    </location>
</feature>
<dbReference type="InterPro" id="IPR005828">
    <property type="entry name" value="MFS_sugar_transport-like"/>
</dbReference>
<evidence type="ECO:0000313" key="12">
    <source>
        <dbReference type="EMBL" id="CAE6470843.1"/>
    </source>
</evidence>
<evidence type="ECO:0000256" key="1">
    <source>
        <dbReference type="ARBA" id="ARBA00004141"/>
    </source>
</evidence>
<dbReference type="InterPro" id="IPR036259">
    <property type="entry name" value="MFS_trans_sf"/>
</dbReference>
<dbReference type="GO" id="GO:0016020">
    <property type="term" value="C:membrane"/>
    <property type="evidence" value="ECO:0007669"/>
    <property type="project" value="UniProtKB-SubCell"/>
</dbReference>
<evidence type="ECO:0000259" key="11">
    <source>
        <dbReference type="PROSITE" id="PS50850"/>
    </source>
</evidence>
<feature type="transmembrane region" description="Helical" evidence="10">
    <location>
        <begin position="337"/>
        <end position="358"/>
    </location>
</feature>
<evidence type="ECO:0000313" key="13">
    <source>
        <dbReference type="Proteomes" id="UP000663888"/>
    </source>
</evidence>
<comment type="caution">
    <text evidence="12">The sequence shown here is derived from an EMBL/GenBank/DDBJ whole genome shotgun (WGS) entry which is preliminary data.</text>
</comment>
<feature type="transmembrane region" description="Helical" evidence="10">
    <location>
        <begin position="76"/>
        <end position="98"/>
    </location>
</feature>
<dbReference type="FunFam" id="1.20.1250.20:FF:000026">
    <property type="entry name" value="MFS quinate transporter QutD"/>
    <property type="match status" value="1"/>
</dbReference>
<dbReference type="InterPro" id="IPR005829">
    <property type="entry name" value="Sugar_transporter_CS"/>
</dbReference>
<feature type="transmembrane region" description="Helical" evidence="10">
    <location>
        <begin position="31"/>
        <end position="56"/>
    </location>
</feature>
<feature type="transmembrane region" description="Helical" evidence="10">
    <location>
        <begin position="298"/>
        <end position="317"/>
    </location>
</feature>
<dbReference type="PROSITE" id="PS50850">
    <property type="entry name" value="MFS"/>
    <property type="match status" value="1"/>
</dbReference>
<dbReference type="PANTHER" id="PTHR48022">
    <property type="entry name" value="PLASTIDIC GLUCOSE TRANSPORTER 4"/>
    <property type="match status" value="1"/>
</dbReference>
<reference evidence="12" key="1">
    <citation type="submission" date="2021-01" db="EMBL/GenBank/DDBJ databases">
        <authorList>
            <person name="Kaushik A."/>
        </authorList>
    </citation>
    <scope>NUCLEOTIDE SEQUENCE</scope>
    <source>
        <strain evidence="12">AG4-R118</strain>
    </source>
</reference>
<dbReference type="SUPFAM" id="SSF103473">
    <property type="entry name" value="MFS general substrate transporter"/>
    <property type="match status" value="1"/>
</dbReference>
<dbReference type="EMBL" id="CAJMWX010001146">
    <property type="protein sequence ID" value="CAE6470843.1"/>
    <property type="molecule type" value="Genomic_DNA"/>
</dbReference>
<accession>A0A8H3BZ77</accession>
<evidence type="ECO:0000256" key="7">
    <source>
        <dbReference type="ARBA" id="ARBA00049119"/>
    </source>
</evidence>
<keyword evidence="6 10" id="KW-0472">Membrane</keyword>
<evidence type="ECO:0000256" key="3">
    <source>
        <dbReference type="ARBA" id="ARBA00022448"/>
    </source>
</evidence>
<dbReference type="Gene3D" id="1.20.1250.20">
    <property type="entry name" value="MFS general substrate transporter like domains"/>
    <property type="match status" value="2"/>
</dbReference>
<feature type="transmembrane region" description="Helical" evidence="10">
    <location>
        <begin position="434"/>
        <end position="450"/>
    </location>
</feature>
<keyword evidence="3 8" id="KW-0813">Transport</keyword>
<keyword evidence="5 10" id="KW-1133">Transmembrane helix</keyword>
<feature type="transmembrane region" description="Helical" evidence="10">
    <location>
        <begin position="401"/>
        <end position="422"/>
    </location>
</feature>
<evidence type="ECO:0000256" key="5">
    <source>
        <dbReference type="ARBA" id="ARBA00022989"/>
    </source>
</evidence>
<proteinExistence type="inferred from homology"/>
<feature type="region of interest" description="Disordered" evidence="9">
    <location>
        <begin position="530"/>
        <end position="572"/>
    </location>
</feature>
<comment type="subcellular location">
    <subcellularLocation>
        <location evidence="1">Membrane</location>
        <topology evidence="1">Multi-pass membrane protein</topology>
    </subcellularLocation>
</comment>
<evidence type="ECO:0000256" key="6">
    <source>
        <dbReference type="ARBA" id="ARBA00023136"/>
    </source>
</evidence>
<evidence type="ECO:0000256" key="4">
    <source>
        <dbReference type="ARBA" id="ARBA00022692"/>
    </source>
</evidence>
<dbReference type="InterPro" id="IPR020846">
    <property type="entry name" value="MFS_dom"/>
</dbReference>
<dbReference type="InterPro" id="IPR050360">
    <property type="entry name" value="MFS_Sugar_Transporters"/>
</dbReference>
<dbReference type="Pfam" id="PF00083">
    <property type="entry name" value="Sugar_tr"/>
    <property type="match status" value="1"/>
</dbReference>
<feature type="transmembrane region" description="Helical" evidence="10">
    <location>
        <begin position="370"/>
        <end position="389"/>
    </location>
</feature>
<organism evidence="12 13">
    <name type="scientific">Rhizoctonia solani</name>
    <dbReference type="NCBI Taxonomy" id="456999"/>
    <lineage>
        <taxon>Eukaryota</taxon>
        <taxon>Fungi</taxon>
        <taxon>Dikarya</taxon>
        <taxon>Basidiomycota</taxon>
        <taxon>Agaricomycotina</taxon>
        <taxon>Agaricomycetes</taxon>
        <taxon>Cantharellales</taxon>
        <taxon>Ceratobasidiaceae</taxon>
        <taxon>Rhizoctonia</taxon>
    </lineage>
</organism>
<feature type="transmembrane region" description="Helical" evidence="10">
    <location>
        <begin position="143"/>
        <end position="164"/>
    </location>
</feature>
<evidence type="ECO:0000256" key="9">
    <source>
        <dbReference type="SAM" id="MobiDB-lite"/>
    </source>
</evidence>
<dbReference type="Proteomes" id="UP000663888">
    <property type="component" value="Unassembled WGS sequence"/>
</dbReference>
<name>A0A8H3BZ77_9AGAM</name>
<dbReference type="InterPro" id="IPR003663">
    <property type="entry name" value="Sugar/inositol_transpt"/>
</dbReference>
<gene>
    <name evidence="12" type="ORF">RDB_LOCUS106926</name>
</gene>
<sequence>MSDHEMADAKVHTTHEKPLSLWRDMVVNRRAYWMATSACWGGMLFGWDTGLIGGILPRASFKHSFGLDSPAMAKDYANLQGWIVTVLQAGCFFGAMFAAFVSDRFGRKKALFIAAFFFFLGSILQTVPALGSQSPHSSLNQLYVGRAIGGMGVGLVSVVVPTYISESAPRLIRGRLTGMYQLAIVFGIAFSFWVNYGLLQQYGESPNIPQQWRIAFALQMLPGVLLVASMLTQRESPRWLAERGRSEECKEVLASLRGLNVHDPLIEEEYALIKADFEGRVKLSLTEQLREATSSRKMLYRCSLPFILMAFQQWTGVNSMNYYSPKIFESLGMKGSSANLLGTGIYGIVKIVMTALVLGLGVEQLGRKSLLIWGGLGQVVCMCFIGAYLKIHTDGTVIPTSYVAIIAIYLYVTFYSFGWSVAPWPVMSESQPNHLRSLTMSIGLMSNWLFNFTISKITPILLEDITYGTYLLYAGTTMLGVIWTIFFLPETGGYSLEEIGDLFEGSLITRSLADNKFAFKRMREEDRDQIRQGLRRYGSSTGSGWTDEKPMDERFERSQQVNVMPSVPEERR</sequence>
<feature type="transmembrane region" description="Helical" evidence="10">
    <location>
        <begin position="110"/>
        <end position="131"/>
    </location>
</feature>
<comment type="similarity">
    <text evidence="2 8">Belongs to the major facilitator superfamily. Sugar transporter (TC 2.A.1.1) family.</text>
</comment>
<dbReference type="NCBIfam" id="TIGR00879">
    <property type="entry name" value="SP"/>
    <property type="match status" value="1"/>
</dbReference>